<sequence>MKPFAQSLISAGAAFLYMSISATVALADDTEIYVGLTPKADKKTNPNVLLVLDTSGSMSSGVTGTTCTAGSTIIDLCDGSGRNAKLSRLGVVKLVTAELINELKADGKINFGLMRFDMQAQGGMITYPIAPITDGADTIIQRLNRYRANGNTPLSETLYEAARYYRGDRVYYGLTSSTKDTEGSNPPTVFTPSVRQSYTGSNITEYSNLSTSYSRNNAKYISPIESSCQKNHIIYLTDGAPTGDTDASDAIRSLTGKSCGNNNGECMDELSEYLFEEDQSSIQDGKQTVTTHTIGFFEDSPLLESTATRGGGKYYTADDVSGLIKSLRTILNEILAQNTTFTTPTVSVSAYNNIGYRNELYYALFRPAQGSRWPGNVKRYKLGKDANGAAEIQDANGRAAISYSGDDAGFFKTTAQSWWSPTVDGADVSKGGASSQLTTPTTRKLYTYTGAELPPGSTSATLSSYPLVTGTAGNHVTATMLGDQNMTAQMRTQIINWARGNELDKDGNVVGNNLFIGDLLHNEPKLVSYRVDNSTTTPQETLYMFFGTNQGGLHAVDPTNGAEKFAFIPKELLPNLKDYYQNPQGVDTKRYGLDGHITVWVEYADAVANVRSANRVNVIAGMRRGGRNYYALNVLDIDSPKLKWVIKGGTGGTTGFEKLGQTWSAAKLAKVKWNGAIKPVLFFSGGYDPTQDNDSPNLPRNDSYGNALYMVDADTGSLLWRAGHTSETGANLTISTMTNSIPGGPTLVDITGDGLVDTMFMADMRGQVFRFDIRQNNTGAANFATGGRIARLGDDNSITSDDSASSNRRFYYAPDVSLVRERGGNTYYTIALGSGWREHPLNETTVDRFYALRDRNVLSAPTTYATMTEANMVDATGVNLSDAEYEQTKQEIDQKLALIEQYNTAAVTAEANFDQYKVSIGHTAKRDALLAKNTEITTLRQELDTLGATIDALESELGRIAPANDQQTQVVETQGLVKDLTDKLVGLKDSAQIAAITTIQNQLASLYNTQLSIQGVIATKEAAIQQKQQAIAATAAAGQPTATLQQELVALQEGLYGRPDDPDTTEDDSSPADPNLTMRTALISDTNSAELSTLQNNLVTTLNDLLLAMQNSDQSQIDQKQGELTTASNALNDKLGSLGISNLSGSNLAVSDLLARDETTKQKELAAQEQNLATSISNQTATLDSRTASLNTAIAERDVIQGEMDTLAARPYDASSNLLTSAQLADARANDADGTLTWFEAYNYLLLAARGVAQSQIPTLRDQINQLYASLSPGNSYTVNSDLLNGSDGWFIRLAPGEKVLSASITLQGALFFNTFLPTGQTAGCAPDVGTSRLYATNLVDGSALYQQTVDGESVPIRSVNLVRPGIAPSPTVIPTTDGSVLISGTEVDPFKQCALTNSCVDDVPVECRKDVPFCRPGNNIQPTYWREQ</sequence>
<evidence type="ECO:0000313" key="11">
    <source>
        <dbReference type="Proteomes" id="UP000327179"/>
    </source>
</evidence>
<evidence type="ECO:0000256" key="1">
    <source>
        <dbReference type="ARBA" id="ARBA00004561"/>
    </source>
</evidence>
<evidence type="ECO:0000256" key="4">
    <source>
        <dbReference type="ARBA" id="ARBA00022723"/>
    </source>
</evidence>
<comment type="similarity">
    <text evidence="2">Belongs to the PilY1 family.</text>
</comment>
<dbReference type="InterPro" id="IPR015943">
    <property type="entry name" value="WD40/YVTN_repeat-like_dom_sf"/>
</dbReference>
<feature type="chain" id="PRO_5023855361" evidence="8">
    <location>
        <begin position="28"/>
        <end position="1429"/>
    </location>
</feature>
<keyword evidence="6" id="KW-0281">Fimbrium</keyword>
<dbReference type="RefSeq" id="WP_151131854.1">
    <property type="nucleotide sequence ID" value="NZ_CP043311.1"/>
</dbReference>
<dbReference type="KEGG" id="plal:FXN65_04285"/>
<dbReference type="Proteomes" id="UP000327179">
    <property type="component" value="Chromosome"/>
</dbReference>
<dbReference type="GO" id="GO:0009289">
    <property type="term" value="C:pilus"/>
    <property type="evidence" value="ECO:0007669"/>
    <property type="project" value="UniProtKB-SubCell"/>
</dbReference>
<evidence type="ECO:0000256" key="2">
    <source>
        <dbReference type="ARBA" id="ARBA00008387"/>
    </source>
</evidence>
<dbReference type="SUPFAM" id="SSF53300">
    <property type="entry name" value="vWA-like"/>
    <property type="match status" value="1"/>
</dbReference>
<proteinExistence type="inferred from homology"/>
<evidence type="ECO:0000256" key="3">
    <source>
        <dbReference type="ARBA" id="ARBA00022558"/>
    </source>
</evidence>
<protein>
    <submittedName>
        <fullName evidence="10">Pilus assembly protein PilY</fullName>
    </submittedName>
</protein>
<feature type="signal peptide" evidence="8">
    <location>
        <begin position="1"/>
        <end position="27"/>
    </location>
</feature>
<comment type="subcellular location">
    <subcellularLocation>
        <location evidence="1">Fimbrium</location>
    </subcellularLocation>
</comment>
<dbReference type="Gene3D" id="2.130.10.10">
    <property type="entry name" value="YVTN repeat-like/Quinoprotein amine dehydrogenase"/>
    <property type="match status" value="1"/>
</dbReference>
<feature type="region of interest" description="Disordered" evidence="7">
    <location>
        <begin position="1055"/>
        <end position="1074"/>
    </location>
</feature>
<dbReference type="Pfam" id="PF05567">
    <property type="entry name" value="T4P_PilY1"/>
    <property type="match status" value="1"/>
</dbReference>
<dbReference type="SUPFAM" id="SSF50998">
    <property type="entry name" value="Quinoprotein alcohol dehydrogenase-like"/>
    <property type="match status" value="1"/>
</dbReference>
<gene>
    <name evidence="10" type="ORF">FXN65_04285</name>
</gene>
<dbReference type="EMBL" id="CP043311">
    <property type="protein sequence ID" value="QEY61306.1"/>
    <property type="molecule type" value="Genomic_DNA"/>
</dbReference>
<dbReference type="InterPro" id="IPR002035">
    <property type="entry name" value="VWF_A"/>
</dbReference>
<evidence type="ECO:0000256" key="6">
    <source>
        <dbReference type="ARBA" id="ARBA00023263"/>
    </source>
</evidence>
<evidence type="ECO:0000256" key="5">
    <source>
        <dbReference type="ARBA" id="ARBA00022837"/>
    </source>
</evidence>
<dbReference type="InterPro" id="IPR036465">
    <property type="entry name" value="vWFA_dom_sf"/>
</dbReference>
<accession>A0A5J6QKF3</accession>
<keyword evidence="3" id="KW-1029">Fimbrium biogenesis</keyword>
<keyword evidence="4" id="KW-0479">Metal-binding</keyword>
<keyword evidence="11" id="KW-1185">Reference proteome</keyword>
<keyword evidence="8" id="KW-0732">Signal</keyword>
<keyword evidence="5" id="KW-0106">Calcium</keyword>
<feature type="region of interest" description="Disordered" evidence="7">
    <location>
        <begin position="176"/>
        <end position="195"/>
    </location>
</feature>
<feature type="domain" description="VWFA" evidence="9">
    <location>
        <begin position="47"/>
        <end position="334"/>
    </location>
</feature>
<dbReference type="InterPro" id="IPR011047">
    <property type="entry name" value="Quinoprotein_ADH-like_sf"/>
</dbReference>
<organism evidence="10 11">
    <name type="scientific">Metapseudomonas lalkuanensis</name>
    <dbReference type="NCBI Taxonomy" id="2604832"/>
    <lineage>
        <taxon>Bacteria</taxon>
        <taxon>Pseudomonadati</taxon>
        <taxon>Pseudomonadota</taxon>
        <taxon>Gammaproteobacteria</taxon>
        <taxon>Pseudomonadales</taxon>
        <taxon>Pseudomonadaceae</taxon>
        <taxon>Metapseudomonas</taxon>
    </lineage>
</organism>
<evidence type="ECO:0000313" key="10">
    <source>
        <dbReference type="EMBL" id="QEY61306.1"/>
    </source>
</evidence>
<evidence type="ECO:0000259" key="9">
    <source>
        <dbReference type="PROSITE" id="PS50234"/>
    </source>
</evidence>
<dbReference type="Gene3D" id="3.40.50.410">
    <property type="entry name" value="von Willebrand factor, type A domain"/>
    <property type="match status" value="1"/>
</dbReference>
<reference evidence="10 11" key="1">
    <citation type="submission" date="2019-08" db="EMBL/GenBank/DDBJ databases">
        <title>Whole-genome Sequencing of e-waste polymer degrading bacterium Pseudomonas sp. strain PE08.</title>
        <authorList>
            <person name="Kirdat K."/>
            <person name="Debbarma P."/>
            <person name="Narawade N."/>
            <person name="Suyal D."/>
            <person name="Thorat V."/>
            <person name="Shouche Y."/>
            <person name="Goel R."/>
            <person name="Yadav A."/>
        </authorList>
    </citation>
    <scope>NUCLEOTIDE SEQUENCE [LARGE SCALE GENOMIC DNA]</scope>
    <source>
        <strain evidence="10 11">PE08</strain>
    </source>
</reference>
<dbReference type="PROSITE" id="PS50234">
    <property type="entry name" value="VWFA"/>
    <property type="match status" value="1"/>
</dbReference>
<evidence type="ECO:0000256" key="7">
    <source>
        <dbReference type="SAM" id="MobiDB-lite"/>
    </source>
</evidence>
<evidence type="ECO:0000256" key="8">
    <source>
        <dbReference type="SAM" id="SignalP"/>
    </source>
</evidence>
<dbReference type="InterPro" id="IPR008707">
    <property type="entry name" value="B-propeller_PilY1"/>
</dbReference>
<name>A0A5J6QKF3_9GAMM</name>
<dbReference type="GO" id="GO:0046872">
    <property type="term" value="F:metal ion binding"/>
    <property type="evidence" value="ECO:0007669"/>
    <property type="project" value="UniProtKB-KW"/>
</dbReference>